<evidence type="ECO:0000313" key="1">
    <source>
        <dbReference type="EMBL" id="MBX66863.1"/>
    </source>
</evidence>
<sequence length="43" mass="4552">MIDTGADADAVAVAADDDDNHHPRHCRKLDLGAIGASSQHPWT</sequence>
<organism evidence="1">
    <name type="scientific">Rhizophora mucronata</name>
    <name type="common">Asiatic mangrove</name>
    <dbReference type="NCBI Taxonomy" id="61149"/>
    <lineage>
        <taxon>Eukaryota</taxon>
        <taxon>Viridiplantae</taxon>
        <taxon>Streptophyta</taxon>
        <taxon>Embryophyta</taxon>
        <taxon>Tracheophyta</taxon>
        <taxon>Spermatophyta</taxon>
        <taxon>Magnoliopsida</taxon>
        <taxon>eudicotyledons</taxon>
        <taxon>Gunneridae</taxon>
        <taxon>Pentapetalae</taxon>
        <taxon>rosids</taxon>
        <taxon>fabids</taxon>
        <taxon>Malpighiales</taxon>
        <taxon>Rhizophoraceae</taxon>
        <taxon>Rhizophora</taxon>
    </lineage>
</organism>
<accession>A0A2P2QIP5</accession>
<dbReference type="EMBL" id="GGEC01086379">
    <property type="protein sequence ID" value="MBX66863.1"/>
    <property type="molecule type" value="Transcribed_RNA"/>
</dbReference>
<name>A0A2P2QIP5_RHIMU</name>
<proteinExistence type="predicted"/>
<reference evidence="1" key="1">
    <citation type="submission" date="2018-02" db="EMBL/GenBank/DDBJ databases">
        <title>Rhizophora mucronata_Transcriptome.</title>
        <authorList>
            <person name="Meera S.P."/>
            <person name="Sreeshan A."/>
            <person name="Augustine A."/>
        </authorList>
    </citation>
    <scope>NUCLEOTIDE SEQUENCE</scope>
    <source>
        <tissue evidence="1">Leaf</tissue>
    </source>
</reference>
<protein>
    <submittedName>
        <fullName evidence="1">Uncharacterized protein</fullName>
    </submittedName>
</protein>
<dbReference type="AlphaFoldDB" id="A0A2P2QIP5"/>